<evidence type="ECO:0000313" key="12">
    <source>
        <dbReference type="Proteomes" id="UP000199153"/>
    </source>
</evidence>
<dbReference type="SUPFAM" id="SSF51971">
    <property type="entry name" value="Nucleotide-binding domain"/>
    <property type="match status" value="1"/>
</dbReference>
<evidence type="ECO:0000256" key="3">
    <source>
        <dbReference type="ARBA" id="ARBA00022630"/>
    </source>
</evidence>
<dbReference type="GO" id="GO:0016491">
    <property type="term" value="F:oxidoreductase activity"/>
    <property type="evidence" value="ECO:0007669"/>
    <property type="project" value="UniProtKB-KW"/>
</dbReference>
<keyword evidence="6" id="KW-0819">tRNA processing</keyword>
<evidence type="ECO:0000259" key="10">
    <source>
        <dbReference type="Pfam" id="PF01266"/>
    </source>
</evidence>
<dbReference type="GO" id="GO:0008033">
    <property type="term" value="P:tRNA processing"/>
    <property type="evidence" value="ECO:0007669"/>
    <property type="project" value="UniProtKB-KW"/>
</dbReference>
<dbReference type="InterPro" id="IPR036188">
    <property type="entry name" value="FAD/NAD-bd_sf"/>
</dbReference>
<evidence type="ECO:0000256" key="8">
    <source>
        <dbReference type="ARBA" id="ARBA00023002"/>
    </source>
</evidence>
<dbReference type="Gene3D" id="3.30.9.10">
    <property type="entry name" value="D-Amino Acid Oxidase, subunit A, domain 2"/>
    <property type="match status" value="1"/>
</dbReference>
<keyword evidence="12" id="KW-1185">Reference proteome</keyword>
<dbReference type="PANTHER" id="PTHR13847">
    <property type="entry name" value="SARCOSINE DEHYDROGENASE-RELATED"/>
    <property type="match status" value="1"/>
</dbReference>
<dbReference type="AlphaFoldDB" id="A0A1I4ZTE5"/>
<evidence type="ECO:0000256" key="2">
    <source>
        <dbReference type="ARBA" id="ARBA00022603"/>
    </source>
</evidence>
<dbReference type="InterPro" id="IPR006076">
    <property type="entry name" value="FAD-dep_OxRdtase"/>
</dbReference>
<evidence type="ECO:0000256" key="4">
    <source>
        <dbReference type="ARBA" id="ARBA00022679"/>
    </source>
</evidence>
<evidence type="ECO:0000313" key="11">
    <source>
        <dbReference type="EMBL" id="SFN53556.1"/>
    </source>
</evidence>
<dbReference type="SUPFAM" id="SSF54373">
    <property type="entry name" value="FAD-linked reductases, C-terminal domain"/>
    <property type="match status" value="1"/>
</dbReference>
<evidence type="ECO:0000256" key="6">
    <source>
        <dbReference type="ARBA" id="ARBA00022694"/>
    </source>
</evidence>
<sequence length="351" mass="39811">MVDYIVVGLGLSGISVCERLEENGLGYRVFEGGVQKASVVAAGLINPVILKRFTLAWKADEQLEIAIPFYKNIEEKLRVKLFYPNNIYRRFNSAEEQNNWFSAADKPGLSDFLNTELKPKLNSCIKSDYGFGEVLHTGTVNTELMISEYGIHLRKQDKISFENFDYDALKIEENHLEYKGLEAKKIIFCEGFGLINNPFFNYLPLTGNKGEYITIYSEELQMNEIVKSSVFIIPIGNNLYRVGATYNNQDKSPEPTTKAREELIRKLSAVISCKFDVVDQVAGIRPASKDRRPLAGQHPEYRNLYCCNGFGSRGMLISPMLSEEIIKLTETAEPLPLEVDLARFTKKHYSV</sequence>
<organism evidence="11 12">
    <name type="scientific">Salegentibacter flavus</name>
    <dbReference type="NCBI Taxonomy" id="287099"/>
    <lineage>
        <taxon>Bacteria</taxon>
        <taxon>Pseudomonadati</taxon>
        <taxon>Bacteroidota</taxon>
        <taxon>Flavobacteriia</taxon>
        <taxon>Flavobacteriales</taxon>
        <taxon>Flavobacteriaceae</taxon>
        <taxon>Salegentibacter</taxon>
    </lineage>
</organism>
<keyword evidence="7" id="KW-0274">FAD</keyword>
<keyword evidence="8" id="KW-0560">Oxidoreductase</keyword>
<dbReference type="STRING" id="287099.SAMN05660413_01509"/>
<evidence type="ECO:0000256" key="9">
    <source>
        <dbReference type="ARBA" id="ARBA00023268"/>
    </source>
</evidence>
<protein>
    <submittedName>
        <fullName evidence="11">Glycine/D-amino acid oxidase</fullName>
    </submittedName>
</protein>
<proteinExistence type="predicted"/>
<keyword evidence="4" id="KW-0808">Transferase</keyword>
<keyword evidence="1" id="KW-0963">Cytoplasm</keyword>
<dbReference type="Pfam" id="PF01266">
    <property type="entry name" value="DAO"/>
    <property type="match status" value="1"/>
</dbReference>
<evidence type="ECO:0000256" key="1">
    <source>
        <dbReference type="ARBA" id="ARBA00022490"/>
    </source>
</evidence>
<dbReference type="GO" id="GO:0032259">
    <property type="term" value="P:methylation"/>
    <property type="evidence" value="ECO:0007669"/>
    <property type="project" value="UniProtKB-KW"/>
</dbReference>
<keyword evidence="3" id="KW-0285">Flavoprotein</keyword>
<dbReference type="EMBL" id="FOVL01000007">
    <property type="protein sequence ID" value="SFN53556.1"/>
    <property type="molecule type" value="Genomic_DNA"/>
</dbReference>
<evidence type="ECO:0000256" key="5">
    <source>
        <dbReference type="ARBA" id="ARBA00022691"/>
    </source>
</evidence>
<dbReference type="GO" id="GO:0005737">
    <property type="term" value="C:cytoplasm"/>
    <property type="evidence" value="ECO:0007669"/>
    <property type="project" value="TreeGrafter"/>
</dbReference>
<evidence type="ECO:0000256" key="7">
    <source>
        <dbReference type="ARBA" id="ARBA00022827"/>
    </source>
</evidence>
<reference evidence="11 12" key="1">
    <citation type="submission" date="2016-10" db="EMBL/GenBank/DDBJ databases">
        <authorList>
            <person name="de Groot N.N."/>
        </authorList>
    </citation>
    <scope>NUCLEOTIDE SEQUENCE [LARGE SCALE GENOMIC DNA]</scope>
    <source>
        <strain evidence="11 12">DSM 17794</strain>
    </source>
</reference>
<dbReference type="Proteomes" id="UP000199153">
    <property type="component" value="Unassembled WGS sequence"/>
</dbReference>
<keyword evidence="9" id="KW-0511">Multifunctional enzyme</keyword>
<dbReference type="GO" id="GO:0008168">
    <property type="term" value="F:methyltransferase activity"/>
    <property type="evidence" value="ECO:0007669"/>
    <property type="project" value="UniProtKB-KW"/>
</dbReference>
<name>A0A1I4ZTE5_9FLAO</name>
<dbReference type="PANTHER" id="PTHR13847:SF283">
    <property type="entry name" value="TRNA 5-METHYLAMINOMETHYL-2-THIOURIDINE BIOSYNTHESIS BIFUNCTIONAL PROTEIN MNMC"/>
    <property type="match status" value="1"/>
</dbReference>
<dbReference type="RefSeq" id="WP_093407861.1">
    <property type="nucleotide sequence ID" value="NZ_FOVL01000007.1"/>
</dbReference>
<feature type="domain" description="FAD dependent oxidoreductase" evidence="10">
    <location>
        <begin position="3"/>
        <end position="326"/>
    </location>
</feature>
<keyword evidence="5" id="KW-0949">S-adenosyl-L-methionine</keyword>
<accession>A0A1I4ZTE5</accession>
<keyword evidence="2" id="KW-0489">Methyltransferase</keyword>
<dbReference type="Gene3D" id="3.50.50.60">
    <property type="entry name" value="FAD/NAD(P)-binding domain"/>
    <property type="match status" value="1"/>
</dbReference>
<gene>
    <name evidence="11" type="ORF">SAMN05660413_01509</name>
</gene>
<dbReference type="OrthoDB" id="214253at2"/>